<organism evidence="2 3">
    <name type="scientific">Artemisia annua</name>
    <name type="common">Sweet wormwood</name>
    <dbReference type="NCBI Taxonomy" id="35608"/>
    <lineage>
        <taxon>Eukaryota</taxon>
        <taxon>Viridiplantae</taxon>
        <taxon>Streptophyta</taxon>
        <taxon>Embryophyta</taxon>
        <taxon>Tracheophyta</taxon>
        <taxon>Spermatophyta</taxon>
        <taxon>Magnoliopsida</taxon>
        <taxon>eudicotyledons</taxon>
        <taxon>Gunneridae</taxon>
        <taxon>Pentapetalae</taxon>
        <taxon>asterids</taxon>
        <taxon>campanulids</taxon>
        <taxon>Asterales</taxon>
        <taxon>Asteraceae</taxon>
        <taxon>Asteroideae</taxon>
        <taxon>Anthemideae</taxon>
        <taxon>Artemisiinae</taxon>
        <taxon>Artemisia</taxon>
    </lineage>
</organism>
<gene>
    <name evidence="2" type="ORF">CTI12_AA616180</name>
</gene>
<dbReference type="Proteomes" id="UP000245207">
    <property type="component" value="Unassembled WGS sequence"/>
</dbReference>
<dbReference type="EMBL" id="PKPP01021664">
    <property type="protein sequence ID" value="PWA34747.1"/>
    <property type="molecule type" value="Genomic_DNA"/>
</dbReference>
<proteinExistence type="predicted"/>
<sequence length="178" mass="19945">MRTINIRPEVETSIKVLNLPIHIDFPIDPDFFLGLQKHGCFPFSALVSNAKQTNQTGTAKQSSRLPKGTWPVIWVEKSKVWFLYLTYDNPCSKELLRSIRGGKDFGFNHRLGGLTIPCREEAFVHLLTNCTFIIEGDENIRWTKASHGQGMVSPPSDVNPKSPLISGATLGNRVDPIR</sequence>
<feature type="region of interest" description="Disordered" evidence="1">
    <location>
        <begin position="146"/>
        <end position="178"/>
    </location>
</feature>
<keyword evidence="3" id="KW-1185">Reference proteome</keyword>
<evidence type="ECO:0000313" key="2">
    <source>
        <dbReference type="EMBL" id="PWA34747.1"/>
    </source>
</evidence>
<protein>
    <submittedName>
        <fullName evidence="2">Small auxin-up RNA</fullName>
    </submittedName>
</protein>
<accession>A0A2U1KD95</accession>
<evidence type="ECO:0000313" key="3">
    <source>
        <dbReference type="Proteomes" id="UP000245207"/>
    </source>
</evidence>
<comment type="caution">
    <text evidence="2">The sequence shown here is derived from an EMBL/GenBank/DDBJ whole genome shotgun (WGS) entry which is preliminary data.</text>
</comment>
<evidence type="ECO:0000256" key="1">
    <source>
        <dbReference type="SAM" id="MobiDB-lite"/>
    </source>
</evidence>
<dbReference type="AlphaFoldDB" id="A0A2U1KD95"/>
<reference evidence="2 3" key="1">
    <citation type="journal article" date="2018" name="Mol. Plant">
        <title>The genome of Artemisia annua provides insight into the evolution of Asteraceae family and artemisinin biosynthesis.</title>
        <authorList>
            <person name="Shen Q."/>
            <person name="Zhang L."/>
            <person name="Liao Z."/>
            <person name="Wang S."/>
            <person name="Yan T."/>
            <person name="Shi P."/>
            <person name="Liu M."/>
            <person name="Fu X."/>
            <person name="Pan Q."/>
            <person name="Wang Y."/>
            <person name="Lv Z."/>
            <person name="Lu X."/>
            <person name="Zhang F."/>
            <person name="Jiang W."/>
            <person name="Ma Y."/>
            <person name="Chen M."/>
            <person name="Hao X."/>
            <person name="Li L."/>
            <person name="Tang Y."/>
            <person name="Lv G."/>
            <person name="Zhou Y."/>
            <person name="Sun X."/>
            <person name="Brodelius P.E."/>
            <person name="Rose J.K.C."/>
            <person name="Tang K."/>
        </authorList>
    </citation>
    <scope>NUCLEOTIDE SEQUENCE [LARGE SCALE GENOMIC DNA]</scope>
    <source>
        <strain evidence="3">cv. Huhao1</strain>
        <tissue evidence="2">Leaf</tissue>
    </source>
</reference>
<name>A0A2U1KD95_ARTAN</name>